<dbReference type="GeneTree" id="ENSGT00940000166588"/>
<protein>
    <submittedName>
        <fullName evidence="2">Uncharacterized protein</fullName>
    </submittedName>
</protein>
<dbReference type="AlphaFoldDB" id="A0A8C4Q937"/>
<reference evidence="2" key="1">
    <citation type="submission" date="2025-08" db="UniProtKB">
        <authorList>
            <consortium name="Ensembl"/>
        </authorList>
    </citation>
    <scope>IDENTIFICATION</scope>
</reference>
<reference evidence="2" key="2">
    <citation type="submission" date="2025-09" db="UniProtKB">
        <authorList>
            <consortium name="Ensembl"/>
        </authorList>
    </citation>
    <scope>IDENTIFICATION</scope>
</reference>
<dbReference type="PANTHER" id="PTHR44395:SF1">
    <property type="entry name" value="PROTEIN O-MANNOSYL-TRANSFERASE TMTC3"/>
    <property type="match status" value="1"/>
</dbReference>
<dbReference type="GO" id="GO:0005783">
    <property type="term" value="C:endoplasmic reticulum"/>
    <property type="evidence" value="ECO:0007669"/>
    <property type="project" value="TreeGrafter"/>
</dbReference>
<organism evidence="2 3">
    <name type="scientific">Eptatretus burgeri</name>
    <name type="common">Inshore hagfish</name>
    <dbReference type="NCBI Taxonomy" id="7764"/>
    <lineage>
        <taxon>Eukaryota</taxon>
        <taxon>Metazoa</taxon>
        <taxon>Chordata</taxon>
        <taxon>Craniata</taxon>
        <taxon>Vertebrata</taxon>
        <taxon>Cyclostomata</taxon>
        <taxon>Myxini</taxon>
        <taxon>Myxiniformes</taxon>
        <taxon>Myxinidae</taxon>
        <taxon>Eptatretinae</taxon>
        <taxon>Eptatretus</taxon>
    </lineage>
</organism>
<dbReference type="GO" id="GO:0035269">
    <property type="term" value="P:protein O-linked glycosylation via mannose"/>
    <property type="evidence" value="ECO:0007669"/>
    <property type="project" value="TreeGrafter"/>
</dbReference>
<sequence length="170" mass="18474">MISSPVSRWSCGATCCWRRGPVTSPGDASETQTEGAALPAVWCEPARLGEERRRELAGHAGGPESGAATLATVGTGRHDSPTTEVGQERSHKSYRPLTVLTFRLNYFFSELNPAPYHLANCVLHWLVCLLYLATCYRLVPTHAARFAAALFAVHPIHTEAVSQCNVKARA</sequence>
<feature type="compositionally biased region" description="Basic and acidic residues" evidence="1">
    <location>
        <begin position="76"/>
        <end position="90"/>
    </location>
</feature>
<proteinExistence type="predicted"/>
<dbReference type="Ensembl" id="ENSEBUT00000012029.1">
    <property type="protein sequence ID" value="ENSEBUP00000011459.1"/>
    <property type="gene ID" value="ENSEBUG00000007350.1"/>
</dbReference>
<evidence type="ECO:0000256" key="1">
    <source>
        <dbReference type="SAM" id="MobiDB-lite"/>
    </source>
</evidence>
<dbReference type="GO" id="GO:0000030">
    <property type="term" value="F:mannosyltransferase activity"/>
    <property type="evidence" value="ECO:0007669"/>
    <property type="project" value="TreeGrafter"/>
</dbReference>
<dbReference type="PANTHER" id="PTHR44395">
    <property type="match status" value="1"/>
</dbReference>
<keyword evidence="3" id="KW-1185">Reference proteome</keyword>
<feature type="region of interest" description="Disordered" evidence="1">
    <location>
        <begin position="53"/>
        <end position="90"/>
    </location>
</feature>
<accession>A0A8C4Q937</accession>
<evidence type="ECO:0000313" key="2">
    <source>
        <dbReference type="Ensembl" id="ENSEBUP00000011459.1"/>
    </source>
</evidence>
<dbReference type="Proteomes" id="UP000694388">
    <property type="component" value="Unplaced"/>
</dbReference>
<evidence type="ECO:0000313" key="3">
    <source>
        <dbReference type="Proteomes" id="UP000694388"/>
    </source>
</evidence>
<name>A0A8C4Q937_EPTBU</name>